<proteinExistence type="predicted"/>
<protein>
    <submittedName>
        <fullName evidence="2">Uncharacterized protein</fullName>
    </submittedName>
</protein>
<organism evidence="2 3">
    <name type="scientific">Clavelina lepadiformis</name>
    <name type="common">Light-bulb sea squirt</name>
    <name type="synonym">Ascidia lepadiformis</name>
    <dbReference type="NCBI Taxonomy" id="159417"/>
    <lineage>
        <taxon>Eukaryota</taxon>
        <taxon>Metazoa</taxon>
        <taxon>Chordata</taxon>
        <taxon>Tunicata</taxon>
        <taxon>Ascidiacea</taxon>
        <taxon>Aplousobranchia</taxon>
        <taxon>Clavelinidae</taxon>
        <taxon>Clavelina</taxon>
    </lineage>
</organism>
<keyword evidence="3" id="KW-1185">Reference proteome</keyword>
<feature type="region of interest" description="Disordered" evidence="1">
    <location>
        <begin position="151"/>
        <end position="205"/>
    </location>
</feature>
<gene>
    <name evidence="2" type="ORF">CVLEPA_LOCUS28</name>
</gene>
<sequence length="205" mass="22692">MMMNEAKAAEKGQKGLSVIRVLHHKTGLTCGPAQIVVRPPVMEALLSFIRVSKEQKYVFEWRGEQFSSSHAAKAMQHVCKAAVPKGRKLTATMVRKCTATQIRAKNPQQREMVAGHMAHLPSTQEAHYINPLQCDESVVAFEAIQSLYEEGETSRSVLPEPSAGPSQPSSEPHSELTSPEEVRTTDEPQNKDNPVTQADVTEYKK</sequence>
<dbReference type="Proteomes" id="UP001642483">
    <property type="component" value="Unassembled WGS sequence"/>
</dbReference>
<name>A0ABP0EXU9_CLALP</name>
<reference evidence="2 3" key="1">
    <citation type="submission" date="2024-02" db="EMBL/GenBank/DDBJ databases">
        <authorList>
            <person name="Daric V."/>
            <person name="Darras S."/>
        </authorList>
    </citation>
    <scope>NUCLEOTIDE SEQUENCE [LARGE SCALE GENOMIC DNA]</scope>
</reference>
<evidence type="ECO:0000313" key="3">
    <source>
        <dbReference type="Proteomes" id="UP001642483"/>
    </source>
</evidence>
<accession>A0ABP0EXU9</accession>
<dbReference type="EMBL" id="CAWYQH010000001">
    <property type="protein sequence ID" value="CAK8670999.1"/>
    <property type="molecule type" value="Genomic_DNA"/>
</dbReference>
<feature type="compositionally biased region" description="Polar residues" evidence="1">
    <location>
        <begin position="164"/>
        <end position="177"/>
    </location>
</feature>
<evidence type="ECO:0000313" key="2">
    <source>
        <dbReference type="EMBL" id="CAK8670999.1"/>
    </source>
</evidence>
<feature type="compositionally biased region" description="Basic and acidic residues" evidence="1">
    <location>
        <begin position="180"/>
        <end position="190"/>
    </location>
</feature>
<comment type="caution">
    <text evidence="2">The sequence shown here is derived from an EMBL/GenBank/DDBJ whole genome shotgun (WGS) entry which is preliminary data.</text>
</comment>
<evidence type="ECO:0000256" key="1">
    <source>
        <dbReference type="SAM" id="MobiDB-lite"/>
    </source>
</evidence>